<name>A0ABM0NCN1_PRUMU</name>
<evidence type="ECO:0000259" key="1">
    <source>
        <dbReference type="Pfam" id="PF13456"/>
    </source>
</evidence>
<dbReference type="Gene3D" id="1.25.10.10">
    <property type="entry name" value="Leucine-rich Repeat Variant"/>
    <property type="match status" value="1"/>
</dbReference>
<reference evidence="2" key="1">
    <citation type="journal article" date="2012" name="Nat. Commun.">
        <title>The genome of Prunus mume.</title>
        <authorList>
            <person name="Zhang Q."/>
            <person name="Chen W."/>
            <person name="Sun L."/>
            <person name="Zhao F."/>
            <person name="Huang B."/>
            <person name="Yang W."/>
            <person name="Tao Y."/>
            <person name="Wang J."/>
            <person name="Yuan Z."/>
            <person name="Fan G."/>
            <person name="Xing Z."/>
            <person name="Han C."/>
            <person name="Pan H."/>
            <person name="Zhong X."/>
            <person name="Shi W."/>
            <person name="Liang X."/>
            <person name="Du D."/>
            <person name="Sun F."/>
            <person name="Xu Z."/>
            <person name="Hao R."/>
            <person name="Lv T."/>
            <person name="Lv Y."/>
            <person name="Zheng Z."/>
            <person name="Sun M."/>
            <person name="Luo L."/>
            <person name="Cai M."/>
            <person name="Gao Y."/>
            <person name="Wang J."/>
            <person name="Yin Y."/>
            <person name="Xu X."/>
            <person name="Cheng T."/>
            <person name="Wang J."/>
        </authorList>
    </citation>
    <scope>NUCLEOTIDE SEQUENCE [LARGE SCALE GENOMIC DNA]</scope>
</reference>
<dbReference type="InterPro" id="IPR044730">
    <property type="entry name" value="RNase_H-like_dom_plant"/>
</dbReference>
<evidence type="ECO:0000313" key="3">
    <source>
        <dbReference type="RefSeq" id="XP_008222797.1"/>
    </source>
</evidence>
<dbReference type="Proteomes" id="UP000694861">
    <property type="component" value="Linkage group LG2"/>
</dbReference>
<dbReference type="Pfam" id="PF13456">
    <property type="entry name" value="RVT_3"/>
    <property type="match status" value="1"/>
</dbReference>
<dbReference type="InterPro" id="IPR016024">
    <property type="entry name" value="ARM-type_fold"/>
</dbReference>
<dbReference type="InterPro" id="IPR002156">
    <property type="entry name" value="RNaseH_domain"/>
</dbReference>
<dbReference type="PANTHER" id="PTHR36379">
    <property type="entry name" value="PROTEIN PRD1"/>
    <property type="match status" value="1"/>
</dbReference>
<dbReference type="PANTHER" id="PTHR36379:SF1">
    <property type="entry name" value="PUTATIVE RECOMBINATION INITIATION DEFECT 1-RELATED"/>
    <property type="match status" value="1"/>
</dbReference>
<gene>
    <name evidence="3" type="primary">LOC103322649</name>
</gene>
<keyword evidence="2" id="KW-1185">Reference proteome</keyword>
<proteinExistence type="predicted"/>
<dbReference type="InterPro" id="IPR012337">
    <property type="entry name" value="RNaseH-like_sf"/>
</dbReference>
<sequence length="1460" mass="162139">MYFDDSQSQHLLRDYNENEEEEASNSVVSPRTCSEGHRSTLLLRTKQGGSICLLCFSNLVSNPESPTVHVSYALSQLSQAISSDPPFLRSLVDFHPHFLVSPLVHALSSFDDDPIARQVVHLISVLCESSGASISADFVARVSDRLSSGALAWSRRQLYTLHCLGVLLNCQKNNPYAHIRDKYGLITNLVEGLQLPSEEIRGEILFVLYKVSVLQYASEVGDGTDFLFAFCPKLLRLSLEALMKTQSDDVRLNCVAFLTVLALRGLFGAAYAVDLNSMSSSEGDSFEQATEDGKDANPMNILFTEAIKGPMLSTDSQVQISTLDLLFHYMSSWEGTSGKETQFLVEENIADYVFEILRLSECKDPVVKSCVQVLDILSKAEQAFKQRLVVGFATLVPVLNYVADIPFHPVQNQTLKLILNCISDCPGMVSSSHITELVPVLAKMLKKHSDGEIGMLEETFILTCSVVVAIVRTPSVHGNLNLQISIKEAMQHAVSACLSISEKNPCKLLHSLFLLKEVYNIYSREGNSTDSTKAELRQFIVNVCTKHLLPWLGTNFNEMDEETVLGVLETFHSILLQDSNNQAVELAENLVSSSWFSLSFGCLGLFPTEKMKWRVYLMLSSLVDVLVGNDSGQPIRDATLCLPSDPIDLLFLLGQKNSRNLELSSCQSAILLILYTSSLYDERLADDKLVLASLEQYILVNSSDLQAGSTDPSTLMRLVYLYGLYRGLAKVSYQIPYSPEAERILFKILNENEWDLPSARIHPISLKWLFQQEKLSTPLSYQLLKFCGKNIGNGIIVHGKNSHMVNISSIAELIAEGDNHGATLLVSLLTQLLEKEGHEHDIISVVHLVGTIIDIFPIASDQLCLHGIGSALRNLFCESTYTQSPQISTPVLVLIFKILCSVHHGTLSDDECWLAVTMKLINIITTRAADGWNQECLIITGILCLILHHSSNEVLIAPSKAIILSTSLVSTINSTIHEACLKGPALVDHDEETISGEVLIFVLLLNFFSLRSLHTVLPGIVDWTNFFDPPDRLQPISFIRIFCHDLCRLVHFGSPLVKLVASYCLLELFTRISDQRNRTGEELVCTMDYLMSVMAVLEGLIFYSDLRVATNCGLCLSMILGWGLPGMQGTIVITKNHWSRMIVEELAMSLAVPCLASKSFINLHKPAIHVAVTLLKLPKVPEWMRSVFDVSCISGIIQNFAANNLSTEIVLLFRALLDSEYLKAEQICSVNQLLQACRKQKYTDNSQDESAKEHKKKAVAILDDMGEGCEYLIHLMSSESCLDRDSGGLNFGDKRLLEEIELFFKTSTRLSRLLLVIRGMLRPNFFKLNVDGSRKTTSGFIGAGGVCRDFHGDWTSGFAVNRGKGQILEEEVRGLFFGLQLALEKGNRDLIIEMDSAVAVNLCLQPSLLGLHPLAALVHSCCELMRKIGHCTLTHVCREKNGVADCFARWSYNLDKIYTT</sequence>
<organism evidence="2 3">
    <name type="scientific">Prunus mume</name>
    <name type="common">Japanese apricot</name>
    <name type="synonym">Armeniaca mume</name>
    <dbReference type="NCBI Taxonomy" id="102107"/>
    <lineage>
        <taxon>Eukaryota</taxon>
        <taxon>Viridiplantae</taxon>
        <taxon>Streptophyta</taxon>
        <taxon>Embryophyta</taxon>
        <taxon>Tracheophyta</taxon>
        <taxon>Spermatophyta</taxon>
        <taxon>Magnoliopsida</taxon>
        <taxon>eudicotyledons</taxon>
        <taxon>Gunneridae</taxon>
        <taxon>Pentapetalae</taxon>
        <taxon>rosids</taxon>
        <taxon>fabids</taxon>
        <taxon>Rosales</taxon>
        <taxon>Rosaceae</taxon>
        <taxon>Amygdaloideae</taxon>
        <taxon>Amygdaleae</taxon>
        <taxon>Prunus</taxon>
    </lineage>
</organism>
<dbReference type="InterPro" id="IPR011989">
    <property type="entry name" value="ARM-like"/>
</dbReference>
<dbReference type="InterPro" id="IPR044968">
    <property type="entry name" value="PRD1"/>
</dbReference>
<evidence type="ECO:0000313" key="2">
    <source>
        <dbReference type="Proteomes" id="UP000694861"/>
    </source>
</evidence>
<dbReference type="InterPro" id="IPR036397">
    <property type="entry name" value="RNaseH_sf"/>
</dbReference>
<feature type="domain" description="RNase H type-1" evidence="1">
    <location>
        <begin position="1329"/>
        <end position="1450"/>
    </location>
</feature>
<protein>
    <submittedName>
        <fullName evidence="3">Protein PRD1</fullName>
    </submittedName>
</protein>
<reference evidence="3" key="2">
    <citation type="submission" date="2025-08" db="UniProtKB">
        <authorList>
            <consortium name="RefSeq"/>
        </authorList>
    </citation>
    <scope>IDENTIFICATION</scope>
</reference>
<dbReference type="RefSeq" id="XP_008222797.1">
    <property type="nucleotide sequence ID" value="XM_008224575.1"/>
</dbReference>
<dbReference type="Gene3D" id="3.30.420.10">
    <property type="entry name" value="Ribonuclease H-like superfamily/Ribonuclease H"/>
    <property type="match status" value="1"/>
</dbReference>
<dbReference type="SUPFAM" id="SSF48371">
    <property type="entry name" value="ARM repeat"/>
    <property type="match status" value="1"/>
</dbReference>
<dbReference type="CDD" id="cd06222">
    <property type="entry name" value="RNase_H_like"/>
    <property type="match status" value="1"/>
</dbReference>
<dbReference type="SUPFAM" id="SSF53098">
    <property type="entry name" value="Ribonuclease H-like"/>
    <property type="match status" value="1"/>
</dbReference>
<accession>A0ABM0NCN1</accession>
<dbReference type="GeneID" id="103322649"/>